<dbReference type="EMBL" id="CAJVPQ010017318">
    <property type="protein sequence ID" value="CAG8748102.1"/>
    <property type="molecule type" value="Genomic_DNA"/>
</dbReference>
<protein>
    <submittedName>
        <fullName evidence="1">13592_t:CDS:1</fullName>
    </submittedName>
</protein>
<accession>A0A9N9ISE8</accession>
<dbReference type="Proteomes" id="UP000789570">
    <property type="component" value="Unassembled WGS sequence"/>
</dbReference>
<organism evidence="1 2">
    <name type="scientific">Funneliformis caledonium</name>
    <dbReference type="NCBI Taxonomy" id="1117310"/>
    <lineage>
        <taxon>Eukaryota</taxon>
        <taxon>Fungi</taxon>
        <taxon>Fungi incertae sedis</taxon>
        <taxon>Mucoromycota</taxon>
        <taxon>Glomeromycotina</taxon>
        <taxon>Glomeromycetes</taxon>
        <taxon>Glomerales</taxon>
        <taxon>Glomeraceae</taxon>
        <taxon>Funneliformis</taxon>
    </lineage>
</organism>
<feature type="non-terminal residue" evidence="1">
    <location>
        <position position="1"/>
    </location>
</feature>
<dbReference type="AlphaFoldDB" id="A0A9N9ISE8"/>
<keyword evidence="2" id="KW-1185">Reference proteome</keyword>
<evidence type="ECO:0000313" key="2">
    <source>
        <dbReference type="Proteomes" id="UP000789570"/>
    </source>
</evidence>
<proteinExistence type="predicted"/>
<sequence>IILSENDNLNSLTRIDSLLELVQTSERLKIKAVSKLELEIESKTDEFSSFCLQCLVLVDFRINNSIPLSISL</sequence>
<comment type="caution">
    <text evidence="1">The sequence shown here is derived from an EMBL/GenBank/DDBJ whole genome shotgun (WGS) entry which is preliminary data.</text>
</comment>
<reference evidence="1" key="1">
    <citation type="submission" date="2021-06" db="EMBL/GenBank/DDBJ databases">
        <authorList>
            <person name="Kallberg Y."/>
            <person name="Tangrot J."/>
            <person name="Rosling A."/>
        </authorList>
    </citation>
    <scope>NUCLEOTIDE SEQUENCE</scope>
    <source>
        <strain evidence="1">UK204</strain>
    </source>
</reference>
<gene>
    <name evidence="1" type="ORF">FCALED_LOCUS16108</name>
</gene>
<evidence type="ECO:0000313" key="1">
    <source>
        <dbReference type="EMBL" id="CAG8748102.1"/>
    </source>
</evidence>
<name>A0A9N9ISE8_9GLOM</name>